<evidence type="ECO:0000313" key="2">
    <source>
        <dbReference type="EMBL" id="MCZ8547432.1"/>
    </source>
</evidence>
<keyword evidence="1" id="KW-0472">Membrane</keyword>
<feature type="transmembrane region" description="Helical" evidence="1">
    <location>
        <begin position="20"/>
        <end position="43"/>
    </location>
</feature>
<accession>A0ABT4R0R9</accession>
<reference evidence="2" key="1">
    <citation type="submission" date="2022-11" db="EMBL/GenBank/DDBJ databases">
        <authorList>
            <person name="Coimbra C."/>
        </authorList>
    </citation>
    <scope>NUCLEOTIDE SEQUENCE</scope>
    <source>
        <strain evidence="2">Jales19</strain>
    </source>
</reference>
<sequence length="426" mass="47206">MADREIWLDAARRAGILLDFGLSNAIVLIVASISIPCAFFVLFRQSPGFAAWFRGMPFGAPARFIATIRHGIGWRLDAYARYGSLYVKGYIAKQSISLRWLFRRKGRPSGLQEGLIISLTSYPPRFASLALTLRCLLSQTVSADRTILWVTAEDYRLLPASVIDLRDEGLEIRFCRNIRSYKKIIPALLAFPNSYIVTADDDVYYSSRWLEELVEHAGKGTIVCHRAHSVKFDEDGQIEPYDKWGYEAAGKGSLLFPTGVGGVLYGPGSLSPDVLDHEAFMQLCPQADDVWLFWMGRRAGSDYVKTRKHWSEVSWNGTQGSALHLTNVAGKGNDEQIKLMVDRYGLPSRSGELKRRPFNADEMIARIQRMLDTQGILTADECRSIWADGPTNTTPIPLAVSSPAATDMVEAPADVAGDAAIPAAHS</sequence>
<dbReference type="SUPFAM" id="SSF53448">
    <property type="entry name" value="Nucleotide-diphospho-sugar transferases"/>
    <property type="match status" value="1"/>
</dbReference>
<dbReference type="InterPro" id="IPR029044">
    <property type="entry name" value="Nucleotide-diphossugar_trans"/>
</dbReference>
<comment type="caution">
    <text evidence="2">The sequence shown here is derived from an EMBL/GenBank/DDBJ whole genome shotgun (WGS) entry which is preliminary data.</text>
</comment>
<keyword evidence="3" id="KW-1185">Reference proteome</keyword>
<dbReference type="Proteomes" id="UP001152178">
    <property type="component" value="Unassembled WGS sequence"/>
</dbReference>
<name>A0ABT4R0R9_9HYPH</name>
<gene>
    <name evidence="2" type="ORF">OOJ09_24860</name>
</gene>
<proteinExistence type="predicted"/>
<dbReference type="EMBL" id="JAPFQA010000014">
    <property type="protein sequence ID" value="MCZ8547432.1"/>
    <property type="molecule type" value="Genomic_DNA"/>
</dbReference>
<dbReference type="RefSeq" id="WP_269907724.1">
    <property type="nucleotide sequence ID" value="NZ_JAPFQA010000014.1"/>
</dbReference>
<evidence type="ECO:0008006" key="4">
    <source>
        <dbReference type="Google" id="ProtNLM"/>
    </source>
</evidence>
<organism evidence="2 3">
    <name type="scientific">Mesorhizobium qingshengii</name>
    <dbReference type="NCBI Taxonomy" id="1165689"/>
    <lineage>
        <taxon>Bacteria</taxon>
        <taxon>Pseudomonadati</taxon>
        <taxon>Pseudomonadota</taxon>
        <taxon>Alphaproteobacteria</taxon>
        <taxon>Hyphomicrobiales</taxon>
        <taxon>Phyllobacteriaceae</taxon>
        <taxon>Mesorhizobium</taxon>
    </lineage>
</organism>
<keyword evidence="1" id="KW-1133">Transmembrane helix</keyword>
<evidence type="ECO:0000256" key="1">
    <source>
        <dbReference type="SAM" id="Phobius"/>
    </source>
</evidence>
<protein>
    <recommendedName>
        <fullName evidence="4">Glycosyl transferase family 2</fullName>
    </recommendedName>
</protein>
<keyword evidence="1" id="KW-0812">Transmembrane</keyword>
<evidence type="ECO:0000313" key="3">
    <source>
        <dbReference type="Proteomes" id="UP001152178"/>
    </source>
</evidence>